<gene>
    <name evidence="10" type="ORF">HNR46_002734</name>
</gene>
<feature type="active site" description="Proton donor" evidence="5">
    <location>
        <position position="195"/>
    </location>
</feature>
<comment type="caution">
    <text evidence="10">The sequence shown here is derived from an EMBL/GenBank/DDBJ whole genome shotgun (WGS) entry which is preliminary data.</text>
</comment>
<dbReference type="PROSITE" id="PS51175">
    <property type="entry name" value="CBM6"/>
    <property type="match status" value="1"/>
</dbReference>
<dbReference type="EMBL" id="JACHFD010000013">
    <property type="protein sequence ID" value="MBB5352488.1"/>
    <property type="molecule type" value="Genomic_DNA"/>
</dbReference>
<dbReference type="PANTHER" id="PTHR43817">
    <property type="entry name" value="GLYCOSYL HYDROLASE"/>
    <property type="match status" value="1"/>
</dbReference>
<dbReference type="GO" id="GO:0005975">
    <property type="term" value="P:carbohydrate metabolic process"/>
    <property type="evidence" value="ECO:0007669"/>
    <property type="project" value="InterPro"/>
</dbReference>
<evidence type="ECO:0000256" key="4">
    <source>
        <dbReference type="ARBA" id="ARBA00023295"/>
    </source>
</evidence>
<comment type="similarity">
    <text evidence="1">Belongs to the glycosyl hydrolase 43 family.</text>
</comment>
<evidence type="ECO:0000256" key="5">
    <source>
        <dbReference type="PIRSR" id="PIRSR606710-1"/>
    </source>
</evidence>
<dbReference type="RefSeq" id="WP_184019575.1">
    <property type="nucleotide sequence ID" value="NZ_JACHFD010000013.1"/>
</dbReference>
<evidence type="ECO:0000313" key="11">
    <source>
        <dbReference type="Proteomes" id="UP000557717"/>
    </source>
</evidence>
<proteinExistence type="inferred from homology"/>
<reference evidence="10 11" key="1">
    <citation type="submission" date="2020-08" db="EMBL/GenBank/DDBJ databases">
        <title>Genomic Encyclopedia of Type Strains, Phase IV (KMG-IV): sequencing the most valuable type-strain genomes for metagenomic binning, comparative biology and taxonomic classification.</title>
        <authorList>
            <person name="Goeker M."/>
        </authorList>
    </citation>
    <scope>NUCLEOTIDE SEQUENCE [LARGE SCALE GENOMIC DNA]</scope>
    <source>
        <strain evidence="10 11">YC6886</strain>
    </source>
</reference>
<evidence type="ECO:0000256" key="3">
    <source>
        <dbReference type="ARBA" id="ARBA00022801"/>
    </source>
</evidence>
<dbReference type="PROSITE" id="PS51820">
    <property type="entry name" value="PA14"/>
    <property type="match status" value="1"/>
</dbReference>
<keyword evidence="11" id="KW-1185">Reference proteome</keyword>
<feature type="site" description="Important for catalytic activity, responsible for pKa modulation of the active site Glu and correct orientation of both the proton donor and substrate" evidence="6">
    <location>
        <position position="147"/>
    </location>
</feature>
<dbReference type="SUPFAM" id="SSF56988">
    <property type="entry name" value="Anthrax protective antigen"/>
    <property type="match status" value="1"/>
</dbReference>
<dbReference type="Pfam" id="PF07691">
    <property type="entry name" value="PA14"/>
    <property type="match status" value="1"/>
</dbReference>
<protein>
    <submittedName>
        <fullName evidence="10">GH43 family beta-xylosidase</fullName>
    </submittedName>
</protein>
<sequence length="611" mass="68166">MNSFCRIAPAALAFALPLFAESEPHFTNPLYQAEDPWVIRHGEDYYVCTSGPLNPTAVYVSKSKTLIERGEKVKVWEDADHFGRVFAPELHFIQGKWYIYFCADAEEYDWKHMAVVLEANTDDPLEGFSYKGILFTGDENGNAQANDFTTVTWDGKLYAFWGSLGDPKIRNSVMAPMDSPTQITAFRKETNHHAEGPRFLIHGNDLILTGAEGGFASKNYCLTALQYDPQLGPLDNRDAWKPIGTLLQSTDDVWGPSRASFTVSADGSENWIMYHSKIFPADDNGIRAANVKKFTYDADGHPTIGKPPGPADFQALPSGDPGLGKTIPAENWKLSGGAKLLTQAKNITAKGAIRGFDEEGASAAFQVEVPEDGVYRIVFRHANGVKIDAEQKSHPTAYPPGKGTLTLRVNGERIRRAEFHRTTSWDVWMLHGENVPLKAGQNQIELRREAGDNGEVALDFAAIRKAEAGLRGLLGTYYTGRDLKNETLRRIDPEIAFNWGEGSPDPLIDNDQFSVRWEGFIEPLFSEDYTFYAKSDNGRRLRVDGKWVIDEWNDAYDQTPSGTIRLEAGKRVPIVYEYYEDRGGANTRLEWSSPSQIREIVPSARLSPPKP</sequence>
<dbReference type="GO" id="GO:0030246">
    <property type="term" value="F:carbohydrate binding"/>
    <property type="evidence" value="ECO:0007669"/>
    <property type="project" value="InterPro"/>
</dbReference>
<evidence type="ECO:0000259" key="9">
    <source>
        <dbReference type="PROSITE" id="PS51820"/>
    </source>
</evidence>
<dbReference type="AlphaFoldDB" id="A0A840VCY3"/>
<dbReference type="InterPro" id="IPR011658">
    <property type="entry name" value="PA14_dom"/>
</dbReference>
<accession>A0A840VCY3</accession>
<evidence type="ECO:0000313" key="10">
    <source>
        <dbReference type="EMBL" id="MBB5352488.1"/>
    </source>
</evidence>
<dbReference type="InterPro" id="IPR037524">
    <property type="entry name" value="PA14/GLEYA"/>
</dbReference>
<dbReference type="Proteomes" id="UP000557717">
    <property type="component" value="Unassembled WGS sequence"/>
</dbReference>
<keyword evidence="2 7" id="KW-0732">Signal</keyword>
<dbReference type="Gene3D" id="2.60.120.260">
    <property type="entry name" value="Galactose-binding domain-like"/>
    <property type="match status" value="1"/>
</dbReference>
<dbReference type="SUPFAM" id="SSF75005">
    <property type="entry name" value="Arabinanase/levansucrase/invertase"/>
    <property type="match status" value="1"/>
</dbReference>
<dbReference type="InterPro" id="IPR005084">
    <property type="entry name" value="CBM6"/>
</dbReference>
<dbReference type="InterPro" id="IPR023296">
    <property type="entry name" value="Glyco_hydro_beta-prop_sf"/>
</dbReference>
<dbReference type="Gene3D" id="2.115.10.20">
    <property type="entry name" value="Glycosyl hydrolase domain, family 43"/>
    <property type="match status" value="1"/>
</dbReference>
<feature type="active site" description="Proton acceptor" evidence="5">
    <location>
        <position position="35"/>
    </location>
</feature>
<evidence type="ECO:0000256" key="7">
    <source>
        <dbReference type="SAM" id="SignalP"/>
    </source>
</evidence>
<dbReference type="Gene3D" id="3.90.182.10">
    <property type="entry name" value="Toxin - Anthrax Protective Antigen,domain 1"/>
    <property type="match status" value="1"/>
</dbReference>
<dbReference type="InterPro" id="IPR006710">
    <property type="entry name" value="Glyco_hydro_43"/>
</dbReference>
<organism evidence="10 11">
    <name type="scientific">Haloferula luteola</name>
    <dbReference type="NCBI Taxonomy" id="595692"/>
    <lineage>
        <taxon>Bacteria</taxon>
        <taxon>Pseudomonadati</taxon>
        <taxon>Verrucomicrobiota</taxon>
        <taxon>Verrucomicrobiia</taxon>
        <taxon>Verrucomicrobiales</taxon>
        <taxon>Verrucomicrobiaceae</taxon>
        <taxon>Haloferula</taxon>
    </lineage>
</organism>
<feature type="chain" id="PRO_5032612005" evidence="7">
    <location>
        <begin position="21"/>
        <end position="611"/>
    </location>
</feature>
<dbReference type="SUPFAM" id="SSF49785">
    <property type="entry name" value="Galactose-binding domain-like"/>
    <property type="match status" value="1"/>
</dbReference>
<evidence type="ECO:0000256" key="1">
    <source>
        <dbReference type="ARBA" id="ARBA00009865"/>
    </source>
</evidence>
<evidence type="ECO:0000259" key="8">
    <source>
        <dbReference type="PROSITE" id="PS51175"/>
    </source>
</evidence>
<name>A0A840VCY3_9BACT</name>
<evidence type="ECO:0000256" key="6">
    <source>
        <dbReference type="PIRSR" id="PIRSR606710-2"/>
    </source>
</evidence>
<keyword evidence="3" id="KW-0378">Hydrolase</keyword>
<keyword evidence="4" id="KW-0326">Glycosidase</keyword>
<dbReference type="SMART" id="SM00758">
    <property type="entry name" value="PA14"/>
    <property type="match status" value="1"/>
</dbReference>
<dbReference type="PANTHER" id="PTHR43817:SF1">
    <property type="entry name" value="HYDROLASE, FAMILY 43, PUTATIVE (AFU_ORTHOLOGUE AFUA_3G01660)-RELATED"/>
    <property type="match status" value="1"/>
</dbReference>
<feature type="signal peptide" evidence="7">
    <location>
        <begin position="1"/>
        <end position="20"/>
    </location>
</feature>
<evidence type="ECO:0000256" key="2">
    <source>
        <dbReference type="ARBA" id="ARBA00022729"/>
    </source>
</evidence>
<dbReference type="GO" id="GO:0004553">
    <property type="term" value="F:hydrolase activity, hydrolyzing O-glycosyl compounds"/>
    <property type="evidence" value="ECO:0007669"/>
    <property type="project" value="InterPro"/>
</dbReference>
<feature type="domain" description="PA14" evidence="9">
    <location>
        <begin position="468"/>
        <end position="605"/>
    </location>
</feature>
<dbReference type="Pfam" id="PF04616">
    <property type="entry name" value="Glyco_hydro_43"/>
    <property type="match status" value="1"/>
</dbReference>
<dbReference type="InterPro" id="IPR008979">
    <property type="entry name" value="Galactose-bd-like_sf"/>
</dbReference>
<feature type="domain" description="CBM6" evidence="8">
    <location>
        <begin position="325"/>
        <end position="464"/>
    </location>
</feature>